<dbReference type="GO" id="GO:0005737">
    <property type="term" value="C:cytoplasm"/>
    <property type="evidence" value="ECO:0007669"/>
    <property type="project" value="TreeGrafter"/>
</dbReference>
<feature type="domain" description="PI3K/PI4K catalytic" evidence="3">
    <location>
        <begin position="79"/>
        <end position="367"/>
    </location>
</feature>
<evidence type="ECO:0000313" key="5">
    <source>
        <dbReference type="Proteomes" id="UP000604046"/>
    </source>
</evidence>
<comment type="caution">
    <text evidence="4">The sequence shown here is derived from an EMBL/GenBank/DDBJ whole genome shotgun (WGS) entry which is preliminary data.</text>
</comment>
<dbReference type="Pfam" id="PF00454">
    <property type="entry name" value="PI3_PI4_kinase"/>
    <property type="match status" value="1"/>
</dbReference>
<dbReference type="Gene3D" id="1.10.1070.11">
    <property type="entry name" value="Phosphatidylinositol 3-/4-kinase, catalytic domain"/>
    <property type="match status" value="1"/>
</dbReference>
<dbReference type="SUPFAM" id="SSF56112">
    <property type="entry name" value="Protein kinase-like (PK-like)"/>
    <property type="match status" value="1"/>
</dbReference>
<dbReference type="InterPro" id="IPR036940">
    <property type="entry name" value="PI3/4_kinase_cat_sf"/>
</dbReference>
<dbReference type="AlphaFoldDB" id="A0A812V432"/>
<dbReference type="OrthoDB" id="409410at2759"/>
<accession>A0A812V432</accession>
<dbReference type="GO" id="GO:0016020">
    <property type="term" value="C:membrane"/>
    <property type="evidence" value="ECO:0007669"/>
    <property type="project" value="TreeGrafter"/>
</dbReference>
<dbReference type="Gene3D" id="3.30.1010.10">
    <property type="entry name" value="Phosphatidylinositol 3-kinase Catalytic Subunit, Chain A, domain 4"/>
    <property type="match status" value="1"/>
</dbReference>
<gene>
    <name evidence="4" type="primary">pikC</name>
    <name evidence="4" type="ORF">SNAT2548_LOCUS33971</name>
</gene>
<dbReference type="InterPro" id="IPR011009">
    <property type="entry name" value="Kinase-like_dom_sf"/>
</dbReference>
<dbReference type="PROSITE" id="PS50290">
    <property type="entry name" value="PI3_4_KINASE_3"/>
    <property type="match status" value="1"/>
</dbReference>
<dbReference type="EMBL" id="CAJNDS010002787">
    <property type="protein sequence ID" value="CAE7597064.1"/>
    <property type="molecule type" value="Genomic_DNA"/>
</dbReference>
<reference evidence="4" key="1">
    <citation type="submission" date="2021-02" db="EMBL/GenBank/DDBJ databases">
        <authorList>
            <person name="Dougan E. K."/>
            <person name="Rhodes N."/>
            <person name="Thang M."/>
            <person name="Chan C."/>
        </authorList>
    </citation>
    <scope>NUCLEOTIDE SEQUENCE</scope>
</reference>
<organism evidence="4 5">
    <name type="scientific">Symbiodinium natans</name>
    <dbReference type="NCBI Taxonomy" id="878477"/>
    <lineage>
        <taxon>Eukaryota</taxon>
        <taxon>Sar</taxon>
        <taxon>Alveolata</taxon>
        <taxon>Dinophyceae</taxon>
        <taxon>Suessiales</taxon>
        <taxon>Symbiodiniaceae</taxon>
        <taxon>Symbiodinium</taxon>
    </lineage>
</organism>
<evidence type="ECO:0000259" key="3">
    <source>
        <dbReference type="PROSITE" id="PS50290"/>
    </source>
</evidence>
<dbReference type="InterPro" id="IPR015433">
    <property type="entry name" value="PI3/4_kinase"/>
</dbReference>
<name>A0A812V432_9DINO</name>
<dbReference type="GO" id="GO:0046854">
    <property type="term" value="P:phosphatidylinositol phosphate biosynthetic process"/>
    <property type="evidence" value="ECO:0007669"/>
    <property type="project" value="InterPro"/>
</dbReference>
<dbReference type="Proteomes" id="UP000604046">
    <property type="component" value="Unassembled WGS sequence"/>
</dbReference>
<dbReference type="SMART" id="SM00146">
    <property type="entry name" value="PI3Kc"/>
    <property type="match status" value="1"/>
</dbReference>
<proteinExistence type="predicted"/>
<sequence length="699" mass="78186">MELCKLYTEHKCYTGYAALATRWCSKNLHVLPRAVRQIADEDHEWHNLAAGVYLSEDTLSEAWQQEPTGLWSNLCEYDEIKVEKQMNSITRPWMFQLRNSDRVQQPAKRLILKPEDIGSEACVMEILSRFNQVWAESDIQVLGQMVRVKTYRMFLVDPFSSLVEVVENSMTLERLKRRDLWAGTRVGTRVRRYLDLESKPHRLEVLAATTAGFLACSYLLGIGDGHGDNLMLTESGELFRIDFGFLFGKKPVGLDAPTVWLPYTVREALGEHLPQVIRAAELAVQAVLHEGREELRDICRVFDNAFEGHDSETYVTALAFADFQEQVRAIDDFSLGKELKGLGYFVPRGDRGKHPINVKSPAALTFIVSGSSPRGCSPNFLECFADALMAALSQRDGINMAEDLVFDLLMGFDAVGPALSHGHAFIRSVIEECSIPVAAARENFQKAWSKALQEAAEQTGTLDNGPLADEVYTAAEQNPEVIAATQIFEHSLQREECHICHSFEDVLHVLKEYLPAEKLQEILVEVSHHVERYFERFSHMLGEVHPSLEHAPLSAWMTMLRIGSAAQKRGAGKTDTVKMLESIAAAVSSKGCCSAAEVLVAKAMFVGPMGVALSGFLAAGVGSIAVREISHSIWGTQDDRALEEALRVLQLRSNVDLQEVEEQYQNLHREHGGEITENCREINLAFQTAICQMMRKMSQ</sequence>
<dbReference type="InterPro" id="IPR000403">
    <property type="entry name" value="PI3/4_kinase_cat_dom"/>
</dbReference>
<dbReference type="GO" id="GO:0052742">
    <property type="term" value="F:phosphatidylinositol kinase activity"/>
    <property type="evidence" value="ECO:0007669"/>
    <property type="project" value="TreeGrafter"/>
</dbReference>
<protein>
    <submittedName>
        <fullName evidence="4">PikC protein</fullName>
    </submittedName>
</protein>
<keyword evidence="5" id="KW-1185">Reference proteome</keyword>
<keyword evidence="1" id="KW-0808">Transferase</keyword>
<evidence type="ECO:0000313" key="4">
    <source>
        <dbReference type="EMBL" id="CAE7597064.1"/>
    </source>
</evidence>
<evidence type="ECO:0000256" key="2">
    <source>
        <dbReference type="ARBA" id="ARBA00022777"/>
    </source>
</evidence>
<keyword evidence="2" id="KW-0418">Kinase</keyword>
<dbReference type="GO" id="GO:0048015">
    <property type="term" value="P:phosphatidylinositol-mediated signaling"/>
    <property type="evidence" value="ECO:0007669"/>
    <property type="project" value="TreeGrafter"/>
</dbReference>
<dbReference type="PANTHER" id="PTHR10048">
    <property type="entry name" value="PHOSPHATIDYLINOSITOL KINASE"/>
    <property type="match status" value="1"/>
</dbReference>
<evidence type="ECO:0000256" key="1">
    <source>
        <dbReference type="ARBA" id="ARBA00022679"/>
    </source>
</evidence>